<evidence type="ECO:0000313" key="1">
    <source>
        <dbReference type="EMBL" id="CAG8856516.1"/>
    </source>
</evidence>
<comment type="caution">
    <text evidence="1">The sequence shown here is derived from an EMBL/GenBank/DDBJ whole genome shotgun (WGS) entry which is preliminary data.</text>
</comment>
<sequence length="80" mass="9179">PTCNSCKKTSTRYSFPHLSSMPEEITSVLLYKQKHLLPVYLYCLLGKTPNSNLYAEYQSLTGTMGYLCNIRAYVLYSRTL</sequence>
<protein>
    <submittedName>
        <fullName evidence="1">33620_t:CDS:1</fullName>
    </submittedName>
</protein>
<proteinExistence type="predicted"/>
<feature type="non-terminal residue" evidence="1">
    <location>
        <position position="1"/>
    </location>
</feature>
<dbReference type="EMBL" id="CAJVQB010160843">
    <property type="protein sequence ID" value="CAG8856516.1"/>
    <property type="molecule type" value="Genomic_DNA"/>
</dbReference>
<name>A0ABN7XMH0_GIGMA</name>
<keyword evidence="2" id="KW-1185">Reference proteome</keyword>
<evidence type="ECO:0000313" key="2">
    <source>
        <dbReference type="Proteomes" id="UP000789901"/>
    </source>
</evidence>
<reference evidence="1 2" key="1">
    <citation type="submission" date="2021-06" db="EMBL/GenBank/DDBJ databases">
        <authorList>
            <person name="Kallberg Y."/>
            <person name="Tangrot J."/>
            <person name="Rosling A."/>
        </authorList>
    </citation>
    <scope>NUCLEOTIDE SEQUENCE [LARGE SCALE GENOMIC DNA]</scope>
    <source>
        <strain evidence="1 2">120-4 pot B 10/14</strain>
    </source>
</reference>
<gene>
    <name evidence="1" type="ORF">GMARGA_LOCUS45337</name>
</gene>
<feature type="non-terminal residue" evidence="1">
    <location>
        <position position="80"/>
    </location>
</feature>
<accession>A0ABN7XMH0</accession>
<organism evidence="1 2">
    <name type="scientific">Gigaspora margarita</name>
    <dbReference type="NCBI Taxonomy" id="4874"/>
    <lineage>
        <taxon>Eukaryota</taxon>
        <taxon>Fungi</taxon>
        <taxon>Fungi incertae sedis</taxon>
        <taxon>Mucoromycota</taxon>
        <taxon>Glomeromycotina</taxon>
        <taxon>Glomeromycetes</taxon>
        <taxon>Diversisporales</taxon>
        <taxon>Gigasporaceae</taxon>
        <taxon>Gigaspora</taxon>
    </lineage>
</organism>
<dbReference type="Proteomes" id="UP000789901">
    <property type="component" value="Unassembled WGS sequence"/>
</dbReference>